<gene>
    <name evidence="2" type="ORF">PHAECO_LOCUS1373</name>
    <name evidence="3" type="ORF">PHAECO_LOCUS351</name>
</gene>
<reference evidence="2" key="1">
    <citation type="submission" date="2022-01" db="EMBL/GenBank/DDBJ databases">
        <authorList>
            <person name="King R."/>
        </authorList>
    </citation>
    <scope>NUCLEOTIDE SEQUENCE</scope>
</reference>
<evidence type="ECO:0000313" key="3">
    <source>
        <dbReference type="EMBL" id="CAH1116397.1"/>
    </source>
</evidence>
<dbReference type="PANTHER" id="PTHR34153:SF2">
    <property type="entry name" value="SI:CH211-262H13.3-RELATED"/>
    <property type="match status" value="1"/>
</dbReference>
<accession>A0A9N9S7D2</accession>
<evidence type="ECO:0000313" key="2">
    <source>
        <dbReference type="EMBL" id="CAG9812896.1"/>
    </source>
</evidence>
<dbReference type="OrthoDB" id="6780942at2759"/>
<reference evidence="2" key="2">
    <citation type="submission" date="2022-10" db="EMBL/GenBank/DDBJ databases">
        <authorList>
            <consortium name="ENA_rothamsted_submissions"/>
            <consortium name="culmorum"/>
            <person name="King R."/>
        </authorList>
    </citation>
    <scope>NUCLEOTIDE SEQUENCE</scope>
</reference>
<dbReference type="EMBL" id="OU896707">
    <property type="protein sequence ID" value="CAH1116397.1"/>
    <property type="molecule type" value="Genomic_DNA"/>
</dbReference>
<dbReference type="AlphaFoldDB" id="A0A9N9S7D2"/>
<dbReference type="Proteomes" id="UP001153737">
    <property type="component" value="Chromosome 1"/>
</dbReference>
<feature type="compositionally biased region" description="Polar residues" evidence="1">
    <location>
        <begin position="233"/>
        <end position="257"/>
    </location>
</feature>
<evidence type="ECO:0000313" key="4">
    <source>
        <dbReference type="Proteomes" id="UP001153737"/>
    </source>
</evidence>
<keyword evidence="4" id="KW-1185">Reference proteome</keyword>
<protein>
    <recommendedName>
        <fullName evidence="5">DUF4806 domain-containing protein</fullName>
    </recommendedName>
</protein>
<dbReference type="EMBL" id="OU896707">
    <property type="protein sequence ID" value="CAG9812896.1"/>
    <property type="molecule type" value="Genomic_DNA"/>
</dbReference>
<feature type="compositionally biased region" description="Basic and acidic residues" evidence="1">
    <location>
        <begin position="153"/>
        <end position="163"/>
    </location>
</feature>
<sequence>MSQQGDSNNNKEFLVVEFPHEIKNGVTPMAIVPNNWIIVDNLGNLQCLWPNLKTNNEFAKAVCNKLQIDKKDCQVCAINIKYKTNLYERATEKLRELEQLLSSQSSGPTSDEEELNQKRKVKRNRKYISSLSDDDSDTENIPKIPDVPSKQNALDKKSVRSDMKNTTYRSSEVTQNIDISSDIDPNCDADVIPAMPIFFTKHCRSIQSRSSESYRNSERHADQPSPRLVRIPSAQQTNNSSNYSNVPGKVSSSDISGSVDLDSTITNEVEVEPIITFSQLNKCCQKTATMVMKLITKVEIMSKDLQYITYMLEKMNHEPTKMDSDNPYLKDLPAMEYGHLKEFNDVLEGEEVFMNICAQYSGIGGRDLGDCTRRLLNKILSHRLTLEMNWSGRNEKKCFKEHVNIRKLILAVVRKYFKNATETETEQIIKQWLRSAGDREGGRDRRRKEHSN</sequence>
<evidence type="ECO:0008006" key="5">
    <source>
        <dbReference type="Google" id="ProtNLM"/>
    </source>
</evidence>
<dbReference type="PANTHER" id="PTHR34153">
    <property type="entry name" value="SI:CH211-262H13.3-RELATED-RELATED"/>
    <property type="match status" value="1"/>
</dbReference>
<feature type="region of interest" description="Disordered" evidence="1">
    <location>
        <begin position="209"/>
        <end position="257"/>
    </location>
</feature>
<feature type="region of interest" description="Disordered" evidence="1">
    <location>
        <begin position="99"/>
        <end position="169"/>
    </location>
</feature>
<proteinExistence type="predicted"/>
<organism evidence="2 4">
    <name type="scientific">Phaedon cochleariae</name>
    <name type="common">Mustard beetle</name>
    <dbReference type="NCBI Taxonomy" id="80249"/>
    <lineage>
        <taxon>Eukaryota</taxon>
        <taxon>Metazoa</taxon>
        <taxon>Ecdysozoa</taxon>
        <taxon>Arthropoda</taxon>
        <taxon>Hexapoda</taxon>
        <taxon>Insecta</taxon>
        <taxon>Pterygota</taxon>
        <taxon>Neoptera</taxon>
        <taxon>Endopterygota</taxon>
        <taxon>Coleoptera</taxon>
        <taxon>Polyphaga</taxon>
        <taxon>Cucujiformia</taxon>
        <taxon>Chrysomeloidea</taxon>
        <taxon>Chrysomelidae</taxon>
        <taxon>Chrysomelinae</taxon>
        <taxon>Chrysomelini</taxon>
        <taxon>Phaedon</taxon>
    </lineage>
</organism>
<name>A0A9N9S7D2_PHACE</name>
<evidence type="ECO:0000256" key="1">
    <source>
        <dbReference type="SAM" id="MobiDB-lite"/>
    </source>
</evidence>